<dbReference type="AlphaFoldDB" id="A0A0F9WXJ0"/>
<feature type="transmembrane region" description="Helical" evidence="1">
    <location>
        <begin position="64"/>
        <end position="84"/>
    </location>
</feature>
<reference evidence="2" key="1">
    <citation type="journal article" date="2015" name="Nature">
        <title>Complex archaea that bridge the gap between prokaryotes and eukaryotes.</title>
        <authorList>
            <person name="Spang A."/>
            <person name="Saw J.H."/>
            <person name="Jorgensen S.L."/>
            <person name="Zaremba-Niedzwiedzka K."/>
            <person name="Martijn J."/>
            <person name="Lind A.E."/>
            <person name="van Eijk R."/>
            <person name="Schleper C."/>
            <person name="Guy L."/>
            <person name="Ettema T.J."/>
        </authorList>
    </citation>
    <scope>NUCLEOTIDE SEQUENCE</scope>
</reference>
<keyword evidence="1" id="KW-1133">Transmembrane helix</keyword>
<gene>
    <name evidence="2" type="ORF">LCGC14_0220010</name>
</gene>
<sequence length="86" mass="9772">MQWRRGFSMGRKYVCSDCQSTTERIMCSKCGKYISEEDILISDLIDEPDEVKGDDFPATRVGNIIFLSFFIIVTVVFAGIFVIMMG</sequence>
<keyword evidence="1" id="KW-0812">Transmembrane</keyword>
<evidence type="ECO:0000313" key="2">
    <source>
        <dbReference type="EMBL" id="KKN91136.1"/>
    </source>
</evidence>
<organism evidence="2">
    <name type="scientific">marine sediment metagenome</name>
    <dbReference type="NCBI Taxonomy" id="412755"/>
    <lineage>
        <taxon>unclassified sequences</taxon>
        <taxon>metagenomes</taxon>
        <taxon>ecological metagenomes</taxon>
    </lineage>
</organism>
<keyword evidence="1" id="KW-0472">Membrane</keyword>
<evidence type="ECO:0000256" key="1">
    <source>
        <dbReference type="SAM" id="Phobius"/>
    </source>
</evidence>
<protein>
    <submittedName>
        <fullName evidence="2">Uncharacterized protein</fullName>
    </submittedName>
</protein>
<comment type="caution">
    <text evidence="2">The sequence shown here is derived from an EMBL/GenBank/DDBJ whole genome shotgun (WGS) entry which is preliminary data.</text>
</comment>
<dbReference type="EMBL" id="LAZR01000105">
    <property type="protein sequence ID" value="KKN91136.1"/>
    <property type="molecule type" value="Genomic_DNA"/>
</dbReference>
<proteinExistence type="predicted"/>
<name>A0A0F9WXJ0_9ZZZZ</name>
<accession>A0A0F9WXJ0</accession>